<feature type="domain" description="Integrator complex subunit 1 RPB2-binding" evidence="2">
    <location>
        <begin position="627"/>
        <end position="759"/>
    </location>
</feature>
<dbReference type="InterPro" id="IPR016024">
    <property type="entry name" value="ARM-type_fold"/>
</dbReference>
<dbReference type="SUPFAM" id="SSF48371">
    <property type="entry name" value="ARM repeat"/>
    <property type="match status" value="1"/>
</dbReference>
<dbReference type="InterPro" id="IPR038902">
    <property type="entry name" value="INTS1"/>
</dbReference>
<reference evidence="5 6" key="1">
    <citation type="journal article" date="2021" name="Nat. Plants">
        <title>The Taxus genome provides insights into paclitaxel biosynthesis.</title>
        <authorList>
            <person name="Xiong X."/>
            <person name="Gou J."/>
            <person name="Liao Q."/>
            <person name="Li Y."/>
            <person name="Zhou Q."/>
            <person name="Bi G."/>
            <person name="Li C."/>
            <person name="Du R."/>
            <person name="Wang X."/>
            <person name="Sun T."/>
            <person name="Guo L."/>
            <person name="Liang H."/>
            <person name="Lu P."/>
            <person name="Wu Y."/>
            <person name="Zhang Z."/>
            <person name="Ro D.K."/>
            <person name="Shang Y."/>
            <person name="Huang S."/>
            <person name="Yan J."/>
        </authorList>
    </citation>
    <scope>NUCLEOTIDE SEQUENCE [LARGE SCALE GENOMIC DNA]</scope>
    <source>
        <strain evidence="5">Ta-2019</strain>
    </source>
</reference>
<keyword evidence="6" id="KW-1185">Reference proteome</keyword>
<evidence type="ECO:0000313" key="6">
    <source>
        <dbReference type="Proteomes" id="UP000824469"/>
    </source>
</evidence>
<dbReference type="OMA" id="INCAYIS"/>
<dbReference type="InterPro" id="IPR022145">
    <property type="entry name" value="INTS1_RPB2-bd"/>
</dbReference>
<dbReference type="Pfam" id="PF22929">
    <property type="entry name" value="INTS1_INTS2-bd"/>
    <property type="match status" value="1"/>
</dbReference>
<proteinExistence type="predicted"/>
<evidence type="ECO:0000259" key="4">
    <source>
        <dbReference type="Pfam" id="PF22929"/>
    </source>
</evidence>
<gene>
    <name evidence="5" type="ORF">KI387_026065</name>
</gene>
<protein>
    <submittedName>
        <fullName evidence="5">Uncharacterized protein</fullName>
    </submittedName>
</protein>
<dbReference type="Proteomes" id="UP000824469">
    <property type="component" value="Unassembled WGS sequence"/>
</dbReference>
<dbReference type="Pfam" id="PF12432">
    <property type="entry name" value="INTS1_RP2B-bd"/>
    <property type="match status" value="1"/>
</dbReference>
<evidence type="ECO:0000256" key="1">
    <source>
        <dbReference type="SAM" id="MobiDB-lite"/>
    </source>
</evidence>
<dbReference type="GO" id="GO:0034474">
    <property type="term" value="P:U2 snRNA 3'-end processing"/>
    <property type="evidence" value="ECO:0007669"/>
    <property type="project" value="InterPro"/>
</dbReference>
<feature type="region of interest" description="Disordered" evidence="1">
    <location>
        <begin position="2474"/>
        <end position="2499"/>
    </location>
</feature>
<accession>A0AA38L7V9</accession>
<dbReference type="PANTHER" id="PTHR21224">
    <property type="entry name" value="INTEGRATOR COMPLEX SUBUNIT 1"/>
    <property type="match status" value="1"/>
</dbReference>
<dbReference type="InterPro" id="IPR053966">
    <property type="entry name" value="INTS1_INTS2-bd"/>
</dbReference>
<dbReference type="EMBL" id="JAHRHJ020000006">
    <property type="protein sequence ID" value="KAH9311030.1"/>
    <property type="molecule type" value="Genomic_DNA"/>
</dbReference>
<evidence type="ECO:0000259" key="3">
    <source>
        <dbReference type="Pfam" id="PF22928"/>
    </source>
</evidence>
<dbReference type="Pfam" id="PF22928">
    <property type="entry name" value="INTS1_R4"/>
    <property type="match status" value="1"/>
</dbReference>
<comment type="caution">
    <text evidence="5">The sequence shown here is derived from an EMBL/GenBank/DDBJ whole genome shotgun (WGS) entry which is preliminary data.</text>
</comment>
<feature type="domain" description="Integrator complex subunit 1 R4" evidence="3">
    <location>
        <begin position="2498"/>
        <end position="2589"/>
    </location>
</feature>
<organism evidence="5 6">
    <name type="scientific">Taxus chinensis</name>
    <name type="common">Chinese yew</name>
    <name type="synonym">Taxus wallichiana var. chinensis</name>
    <dbReference type="NCBI Taxonomy" id="29808"/>
    <lineage>
        <taxon>Eukaryota</taxon>
        <taxon>Viridiplantae</taxon>
        <taxon>Streptophyta</taxon>
        <taxon>Embryophyta</taxon>
        <taxon>Tracheophyta</taxon>
        <taxon>Spermatophyta</taxon>
        <taxon>Pinopsida</taxon>
        <taxon>Pinidae</taxon>
        <taxon>Conifers II</taxon>
        <taxon>Cupressales</taxon>
        <taxon>Taxaceae</taxon>
        <taxon>Taxus</taxon>
    </lineage>
</organism>
<feature type="domain" description="Integrator complex subunit 1 INTS2-binding" evidence="4">
    <location>
        <begin position="1339"/>
        <end position="1609"/>
    </location>
</feature>
<dbReference type="GO" id="GO:0032039">
    <property type="term" value="C:integrator complex"/>
    <property type="evidence" value="ECO:0007669"/>
    <property type="project" value="InterPro"/>
</dbReference>
<sequence length="2596" mass="293491">MAEKSNKFVGRSRKPMETLNKFVINYEFQGIIPPNSIKLAYDNITDTDLGHINVQQFCDQLSFKNNSHHFRRFNDAFTFRVIQNLNQNTEERFSKEAMDDMYAPTINFSSASMECYIKLKNMFENAQSKMVNLNDMPGMILELQCSSSDYLLAHVVHLAPIDAKIIQKYSDEVPNVFSGLLIGCPNRTCDEKIRIVTEEKNEWVPTTIDLSNIMSLSGYSFSHGTTRVISIGVKRIEMYRLTISFQIISPTRRIMITAVDVPNHAEGECIIESSKMVRAIFETELRGITDDGGPIHKLFLGKDDTDKLIHPWVENPSRGGNYLSTIRDYRERQLDKEEGEEEERAKRVRFCQRFESIERQNNVNSGRFDFEFDHASNSPFIGEIFEEWTEVRVKDSLEGKETAKHAPDGKDKASSSNLFGSAHVLFARSLEPEETRHIDGSEFSLMLDHEIEVKKTLSERDVFERDLVQSVWDAWRQRDVEAMDKILATSCEEILKNPFNPNQYHCINCAYISKKMPEAFSLPETFKVLLKLLSSGLSKSLTDNSNLLPIFACKLLYPAFVRELEWPIEFIQAFLGDIVGPCAWIEHDSCKDFVGILSAAFQESIITPKNRYSNDMMCKMVRREYFTVLGEVLKANSTRENPRVLLKLLLIGAEYDDARLIASSMLEHWINNPIHMHTAKALLHGVVQKTCSMSKSDKSTVGNLFLLKIKDQCSNIYHEMVTQLVCKRAEYAVIALKTLVLVALSVKDISNLKSISTVLSAISVTASPEHELAMILQELAANDNARTRLKEFVCRLVRHMGSEINIKALCQGLLQQWDAMANQSESLKLAWLTEIAELVTVSLVHSTTVLAMDESIMVIVSLPENSESSILKAANILHNTRKEKLEALGKVRNDLTMFQLEAMAWCTDVVVVYAPNMNEDQFANILKKFLFLGEFQSFFQRGEGVGEIEQNSLQLLGFCTRASEEVLARVILLGISDLYPLTMGDALSIIESLVWRAAMFENIFRGGLHAESNQLPAAVIKLASFCLPGLPQQSLPHLVYKDKYWRACMVLLLIAVYNPRTIGQYLWEHNATVRQMMEMVITGSQKFLALDDETAGKLESDDAKAEESIYSALLNSKHANRTVLGELLLDTYEWRGNVALLNTSGALGRLPESIIEELEEADNVYQFGHVLRQCRSPDFFAQITQLQKLSKSWGWLRRILCREPELVSVLPFLWQCELLYLQEGLVACGGKHFVDSKKLYLTVCKVVTNKSHEKEVKDFVEHISHKLADKSSLIRRQARRFFTHIFNTSFEFSNESSLSRGSGQKHFATRNTVFDYCNLEREYPLRKITKNSVPDDYDLGWLEGIDTHPNAHAILGSLLPAIQNAVLVETTFDVVSVYLKFLEKYSPPFPSLLSLSCTIARLLVQRKEFASCFILREKEGTSISGQDINMTEFILNALYEALGVGTFCQLNDEKLVGIKSPLVTLVAPLNGGGGTMCLRRITLHKIVLDAILLVLSLPVDGENNGKNENAIIERMIEFLLPNVGGKTSVAWLESKMGKNLPLLSEDQAIAFSRSKDERIAFAGYNALSIKAILQLCEGLGIPLVAVDYILGVLDSTAGLRIQELSEKTKEQKVGILQACLQTLSKFTNKCCPNLSRILPQLSSDSMLFMTHKPGVLPGSMFINSNEDKYDWASTADIIDSTIGQMITSDLSFHHGLLGGVPDLIFAYGELRKCIQREICCDNTFSFLHTMEIYVKRFKVFEGHGFSWVHLCFILLPSLTVLVSSTYGTLENFRTFPFPETHSEWKLQIGCHGPLQRLLIEMETELARNSDNLSRDENISEKVRHARFVMAELQHVVEEGYVRSHSSCQESVFKTMNVNYQESCSHLDSSYVPFLGVEGSLCTFLELNFKQVWSERWLKYNPDIFISELLQFVFTTIRKGGDFLNCTSNLEDDTLGNGKCVMLSGCLGLFSGFLKFMDLFMNSHVWTSFLFSTENDGDVLPPGPEQSFMQLCFTNIVNESSWQVVVKLLNSMLEYFGRITPIACGLKKQVEVIAMLEFLDMCSFHPQTVLVHCLSAQLENQVPGKKIKVPLTRPLSAHCLVNISLQACANIQMIGSLQCSLQEKSSIDKVLHEDVDSLARILLVSSAAKSENNLHTILENLLSLDCDNECDKMTDQASSMRDVLSNVVKELLWTIYFAFPFSVDGALQFDRDNMFFTNKMLNGFKILQSRKLLFYRCRQALPMYPMVQNCLKIICEGKEKQSDMAYGFCHHLAKKHPVLVLPHLLTLAALLKEKMSGMTQGEDHICSFGHALYLVAGLLDALRPHILDWHYSEHLNDVRCCLLKDSIAERTTDVQKRQDFSKGNLEVIMDVYFEVLNNLQVVNLPQYLKVVIRLTDFLCHCVATGKQCWEIVARHREVIEAMAKKFSKIKKLGFLLSLVENPGLSLHSPRTDTQLLKSESHIEDFPFGPPLLPVDVVLKVQNQLQRFLSLQTYDSDNNSTSRGEPEAILHRQGNSKSSNLEDENDLISVLEDVEKASARVPTLLSSLEGFLIELTKVQNKDVQMRIYQLLERLLLHCPSKYSSGKVIKAVLLNLKSSDTSVAKLAAQQAVKIFCHCP</sequence>
<evidence type="ECO:0000259" key="2">
    <source>
        <dbReference type="Pfam" id="PF12432"/>
    </source>
</evidence>
<evidence type="ECO:0000313" key="5">
    <source>
        <dbReference type="EMBL" id="KAH9311030.1"/>
    </source>
</evidence>
<dbReference type="PANTHER" id="PTHR21224:SF1">
    <property type="entry name" value="INTEGRATOR COMPLEX SUBUNIT 1"/>
    <property type="match status" value="1"/>
</dbReference>
<name>A0AA38L7V9_TAXCH</name>
<dbReference type="InterPro" id="IPR053965">
    <property type="entry name" value="INTS1_R4"/>
</dbReference>
<feature type="non-terminal residue" evidence="5">
    <location>
        <position position="2596"/>
    </location>
</feature>